<keyword evidence="2" id="KW-0963">Cytoplasm</keyword>
<organism evidence="3 4">
    <name type="scientific">Ranatra chinensis</name>
    <dbReference type="NCBI Taxonomy" id="642074"/>
    <lineage>
        <taxon>Eukaryota</taxon>
        <taxon>Metazoa</taxon>
        <taxon>Ecdysozoa</taxon>
        <taxon>Arthropoda</taxon>
        <taxon>Hexapoda</taxon>
        <taxon>Insecta</taxon>
        <taxon>Pterygota</taxon>
        <taxon>Neoptera</taxon>
        <taxon>Paraneoptera</taxon>
        <taxon>Hemiptera</taxon>
        <taxon>Heteroptera</taxon>
        <taxon>Panheteroptera</taxon>
        <taxon>Nepomorpha</taxon>
        <taxon>Nepidae</taxon>
        <taxon>Ranatrinae</taxon>
        <taxon>Ranatra</taxon>
    </lineage>
</organism>
<accession>A0ABD0Y3A1</accession>
<dbReference type="EMBL" id="JBFDAA010000015">
    <property type="protein sequence ID" value="KAL1117906.1"/>
    <property type="molecule type" value="Genomic_DNA"/>
</dbReference>
<dbReference type="Proteomes" id="UP001558652">
    <property type="component" value="Unassembled WGS sequence"/>
</dbReference>
<dbReference type="PANTHER" id="PTHR21551:SF0">
    <property type="entry name" value="PROTEIN ASSOCIATED WITH TOPO II RELATED-1, ISOFORM A"/>
    <property type="match status" value="1"/>
</dbReference>
<proteinExistence type="predicted"/>
<reference evidence="3 4" key="1">
    <citation type="submission" date="2024-07" db="EMBL/GenBank/DDBJ databases">
        <title>Chromosome-level genome assembly of the water stick insect Ranatra chinensis (Heteroptera: Nepidae).</title>
        <authorList>
            <person name="Liu X."/>
        </authorList>
    </citation>
    <scope>NUCLEOTIDE SEQUENCE [LARGE SCALE GENOMIC DNA]</scope>
    <source>
        <strain evidence="3">Cailab_2021Rc</strain>
        <tissue evidence="3">Muscle</tissue>
    </source>
</reference>
<dbReference type="AlphaFoldDB" id="A0ABD0Y3A1"/>
<evidence type="ECO:0000313" key="4">
    <source>
        <dbReference type="Proteomes" id="UP001558652"/>
    </source>
</evidence>
<gene>
    <name evidence="3" type="ORF">AAG570_004219</name>
</gene>
<dbReference type="InterPro" id="IPR039900">
    <property type="entry name" value="Pat1-like"/>
</dbReference>
<evidence type="ECO:0000313" key="3">
    <source>
        <dbReference type="EMBL" id="KAL1117906.1"/>
    </source>
</evidence>
<sequence length="329" mass="36847">MTIREKHWLASIQMMQLSTTTPFQDDYYFLMYQQRQSGHHGRKVGCPLKVARDSQCLIKPIYTPLQFENSLGKLQIGSVTAPRKIIDTDIVESVECTSTTTNSKKVKQILLEIERMFSDVLLAEEALSPMGNHSSDDLDPNQLFSKTVNILLKYDKLKTVLSIRKGKTLVLRVLSHLEVSRPLAHKVITILPSIAKKDTDQVMLSALPAIRHFLASATLEMLVDLSKYLESDLPFLLSNKLGISVLANMIERAEGQWAQVSEEGSSNWLEFVGKMVSTCQTTENIERPVVGIQGPVLSAHLARCPSTNNQHIAILHRALSTMNPKVEKL</sequence>
<evidence type="ECO:0000256" key="1">
    <source>
        <dbReference type="ARBA" id="ARBA00004201"/>
    </source>
</evidence>
<keyword evidence="4" id="KW-1185">Reference proteome</keyword>
<dbReference type="GO" id="GO:0000932">
    <property type="term" value="C:P-body"/>
    <property type="evidence" value="ECO:0007669"/>
    <property type="project" value="UniProtKB-SubCell"/>
</dbReference>
<dbReference type="PANTHER" id="PTHR21551">
    <property type="entry name" value="TOPOISOMERASE II-ASSOCIATED PROTEIN PAT1"/>
    <property type="match status" value="1"/>
</dbReference>
<protein>
    <submittedName>
        <fullName evidence="3">Uncharacterized protein</fullName>
    </submittedName>
</protein>
<comment type="caution">
    <text evidence="3">The sequence shown here is derived from an EMBL/GenBank/DDBJ whole genome shotgun (WGS) entry which is preliminary data.</text>
</comment>
<evidence type="ECO:0000256" key="2">
    <source>
        <dbReference type="ARBA" id="ARBA00022490"/>
    </source>
</evidence>
<comment type="subcellular location">
    <subcellularLocation>
        <location evidence="1">Cytoplasm</location>
        <location evidence="1">P-body</location>
    </subcellularLocation>
</comment>
<name>A0ABD0Y3A1_9HEMI</name>